<dbReference type="InterPro" id="IPR000719">
    <property type="entry name" value="Prot_kinase_dom"/>
</dbReference>
<dbReference type="InterPro" id="IPR008266">
    <property type="entry name" value="Tyr_kinase_AS"/>
</dbReference>
<dbReference type="InterPro" id="IPR045864">
    <property type="entry name" value="aa-tRNA-synth_II/BPL/LPL"/>
</dbReference>
<gene>
    <name evidence="13" type="ORF">LIER_01775</name>
</gene>
<evidence type="ECO:0000256" key="10">
    <source>
        <dbReference type="SAM" id="MobiDB-lite"/>
    </source>
</evidence>
<dbReference type="InterPro" id="IPR011009">
    <property type="entry name" value="Kinase-like_dom_sf"/>
</dbReference>
<feature type="region of interest" description="Disordered" evidence="10">
    <location>
        <begin position="216"/>
        <end position="278"/>
    </location>
</feature>
<dbReference type="SMART" id="SM00591">
    <property type="entry name" value="RWD"/>
    <property type="match status" value="1"/>
</dbReference>
<dbReference type="GO" id="GO:0009893">
    <property type="term" value="P:positive regulation of metabolic process"/>
    <property type="evidence" value="ECO:0007669"/>
    <property type="project" value="UniProtKB-ARBA"/>
</dbReference>
<evidence type="ECO:0000256" key="3">
    <source>
        <dbReference type="ARBA" id="ARBA00022679"/>
    </source>
</evidence>
<dbReference type="InterPro" id="IPR017441">
    <property type="entry name" value="Protein_kinase_ATP_BS"/>
</dbReference>
<dbReference type="GO" id="GO:0005524">
    <property type="term" value="F:ATP binding"/>
    <property type="evidence" value="ECO:0007669"/>
    <property type="project" value="UniProtKB-UniRule"/>
</dbReference>
<dbReference type="PANTHER" id="PTHR11042">
    <property type="entry name" value="EUKARYOTIC TRANSLATION INITIATION FACTOR 2-ALPHA KINASE EIF2-ALPHA KINASE -RELATED"/>
    <property type="match status" value="1"/>
</dbReference>
<feature type="region of interest" description="Disordered" evidence="10">
    <location>
        <begin position="294"/>
        <end position="327"/>
    </location>
</feature>
<evidence type="ECO:0000256" key="1">
    <source>
        <dbReference type="ARBA" id="ARBA00012513"/>
    </source>
</evidence>
<dbReference type="PROSITE" id="PS50011">
    <property type="entry name" value="PROTEIN_KINASE_DOM"/>
    <property type="match status" value="1"/>
</dbReference>
<dbReference type="FunFam" id="3.30.200.20:FF:000304">
    <property type="entry name" value="eIF-2-alpha kinase GCN2"/>
    <property type="match status" value="1"/>
</dbReference>
<keyword evidence="3" id="KW-0808">Transferase</keyword>
<dbReference type="Proteomes" id="UP001454036">
    <property type="component" value="Unassembled WGS sequence"/>
</dbReference>
<dbReference type="GO" id="GO:0005634">
    <property type="term" value="C:nucleus"/>
    <property type="evidence" value="ECO:0007669"/>
    <property type="project" value="TreeGrafter"/>
</dbReference>
<feature type="domain" description="Protein kinase" evidence="11">
    <location>
        <begin position="426"/>
        <end position="730"/>
    </location>
</feature>
<dbReference type="InterPro" id="IPR016135">
    <property type="entry name" value="UBQ-conjugating_enzyme/RWD"/>
</dbReference>
<feature type="binding site" evidence="9">
    <location>
        <position position="455"/>
    </location>
    <ligand>
        <name>ATP</name>
        <dbReference type="ChEBI" id="CHEBI:30616"/>
    </ligand>
</feature>
<dbReference type="PANTHER" id="PTHR11042:SF136">
    <property type="entry name" value="EIF-2-ALPHA KINASE GCN2"/>
    <property type="match status" value="1"/>
</dbReference>
<feature type="compositionally biased region" description="Low complexity" evidence="10">
    <location>
        <begin position="311"/>
        <end position="322"/>
    </location>
</feature>
<dbReference type="Gene3D" id="3.30.930.10">
    <property type="entry name" value="Bira Bifunctional Protein, Domain 2"/>
    <property type="match status" value="1"/>
</dbReference>
<evidence type="ECO:0000313" key="14">
    <source>
        <dbReference type="Proteomes" id="UP001454036"/>
    </source>
</evidence>
<dbReference type="PROSITE" id="PS00107">
    <property type="entry name" value="PROTEIN_KINASE_ATP"/>
    <property type="match status" value="1"/>
</dbReference>
<evidence type="ECO:0000256" key="9">
    <source>
        <dbReference type="PROSITE-ProRule" id="PRU10141"/>
    </source>
</evidence>
<dbReference type="Pfam" id="PF05773">
    <property type="entry name" value="RWD"/>
    <property type="match status" value="1"/>
</dbReference>
<keyword evidence="4 9" id="KW-0547">Nucleotide-binding</keyword>
<dbReference type="CDD" id="cd14046">
    <property type="entry name" value="STKc_EIF2AK4_GCN2_rpt2"/>
    <property type="match status" value="1"/>
</dbReference>
<dbReference type="CDD" id="cd23818">
    <property type="entry name" value="RWD_RNF25"/>
    <property type="match status" value="1"/>
</dbReference>
<dbReference type="SUPFAM" id="SSF54495">
    <property type="entry name" value="UBC-like"/>
    <property type="match status" value="1"/>
</dbReference>
<dbReference type="InterPro" id="IPR050339">
    <property type="entry name" value="CC_SR_Kinase"/>
</dbReference>
<dbReference type="FunFam" id="3.10.110.10:FF:000050">
    <property type="entry name" value="eIF-2-alpha kinase GCN2"/>
    <property type="match status" value="1"/>
</dbReference>
<dbReference type="Pfam" id="PF13393">
    <property type="entry name" value="tRNA-synt_His"/>
    <property type="match status" value="1"/>
</dbReference>
<dbReference type="SUPFAM" id="SSF56112">
    <property type="entry name" value="Protein kinase-like (PK-like)"/>
    <property type="match status" value="1"/>
</dbReference>
<keyword evidence="5 13" id="KW-0418">Kinase</keyword>
<comment type="catalytic activity">
    <reaction evidence="7">
        <text>L-threonyl-[protein] + ATP = O-phospho-L-threonyl-[protein] + ADP + H(+)</text>
        <dbReference type="Rhea" id="RHEA:46608"/>
        <dbReference type="Rhea" id="RHEA-COMP:11060"/>
        <dbReference type="Rhea" id="RHEA-COMP:11605"/>
        <dbReference type="ChEBI" id="CHEBI:15378"/>
        <dbReference type="ChEBI" id="CHEBI:30013"/>
        <dbReference type="ChEBI" id="CHEBI:30616"/>
        <dbReference type="ChEBI" id="CHEBI:61977"/>
        <dbReference type="ChEBI" id="CHEBI:456216"/>
        <dbReference type="EC" id="2.7.11.1"/>
    </reaction>
</comment>
<accession>A0AAV3NM59</accession>
<evidence type="ECO:0000259" key="12">
    <source>
        <dbReference type="PROSITE" id="PS50908"/>
    </source>
</evidence>
<evidence type="ECO:0000256" key="6">
    <source>
        <dbReference type="ARBA" id="ARBA00022840"/>
    </source>
</evidence>
<comment type="catalytic activity">
    <reaction evidence="8">
        <text>L-seryl-[protein] + ATP = O-phospho-L-seryl-[protein] + ADP + H(+)</text>
        <dbReference type="Rhea" id="RHEA:17989"/>
        <dbReference type="Rhea" id="RHEA-COMP:9863"/>
        <dbReference type="Rhea" id="RHEA-COMP:11604"/>
        <dbReference type="ChEBI" id="CHEBI:15378"/>
        <dbReference type="ChEBI" id="CHEBI:29999"/>
        <dbReference type="ChEBI" id="CHEBI:30616"/>
        <dbReference type="ChEBI" id="CHEBI:83421"/>
        <dbReference type="ChEBI" id="CHEBI:456216"/>
        <dbReference type="EC" id="2.7.11.1"/>
    </reaction>
</comment>
<dbReference type="AlphaFoldDB" id="A0AAV3NM59"/>
<evidence type="ECO:0000256" key="2">
    <source>
        <dbReference type="ARBA" id="ARBA00022527"/>
    </source>
</evidence>
<dbReference type="Pfam" id="PF00069">
    <property type="entry name" value="Pkinase"/>
    <property type="match status" value="1"/>
</dbReference>
<dbReference type="EC" id="2.7.11.1" evidence="1"/>
<evidence type="ECO:0000313" key="13">
    <source>
        <dbReference type="EMBL" id="GAA0140422.1"/>
    </source>
</evidence>
<dbReference type="Gene3D" id="1.10.510.10">
    <property type="entry name" value="Transferase(Phosphotransferase) domain 1"/>
    <property type="match status" value="1"/>
</dbReference>
<dbReference type="InterPro" id="IPR041715">
    <property type="entry name" value="HisRS-like_core"/>
</dbReference>
<reference evidence="13 14" key="1">
    <citation type="submission" date="2024-01" db="EMBL/GenBank/DDBJ databases">
        <title>The complete chloroplast genome sequence of Lithospermum erythrorhizon: insights into the phylogenetic relationship among Boraginaceae species and the maternal lineages of purple gromwells.</title>
        <authorList>
            <person name="Okada T."/>
            <person name="Watanabe K."/>
        </authorList>
    </citation>
    <scope>NUCLEOTIDE SEQUENCE [LARGE SCALE GENOMIC DNA]</scope>
</reference>
<evidence type="ECO:0000259" key="11">
    <source>
        <dbReference type="PROSITE" id="PS50011"/>
    </source>
</evidence>
<dbReference type="EMBL" id="BAABME010000179">
    <property type="protein sequence ID" value="GAA0140422.1"/>
    <property type="molecule type" value="Genomic_DNA"/>
</dbReference>
<evidence type="ECO:0000256" key="5">
    <source>
        <dbReference type="ARBA" id="ARBA00022777"/>
    </source>
</evidence>
<proteinExistence type="predicted"/>
<feature type="compositionally biased region" description="Basic residues" evidence="10">
    <location>
        <begin position="1"/>
        <end position="12"/>
    </location>
</feature>
<keyword evidence="14" id="KW-1185">Reference proteome</keyword>
<dbReference type="PROSITE" id="PS00109">
    <property type="entry name" value="PROTEIN_KINASE_TYR"/>
    <property type="match status" value="1"/>
</dbReference>
<name>A0AAV3NM59_LITER</name>
<dbReference type="SUPFAM" id="SSF55681">
    <property type="entry name" value="Class II aaRS and biotin synthetases"/>
    <property type="match status" value="1"/>
</dbReference>
<sequence>MGRGTKKKKKRGGGSGGSGGGRKDHNLLDSDSSEIVSEEITALCAIFQDDCKVISDSPPQIEMKLRPYSKDTGYEESEISAALSVRFFPGYPYKCPKLQITPGSGLSIDHANNLIALLTDQANSNAREGRVMIYNLVEAAQEFLSEIVPQALLHESVLKQLTATGVDLSKKGLVDSHSKICSSGGPFIYGLLDLFSGSGESWNWLLGVEDSDKINGAVLPDTSPNKGHNTTEKKGEHNKDSVAIVDSKPDSLRKSPTKLDTLEEVAEDENTDLSRELSDESVRNFARGTRKDIFVMEETETDDDSGDLESARSTSESESSESGTDRQLCHTLKRDLIMAHLLRLACSPKGPLAEGLQEIASELCNLGIVDKRVKDLAAKPSSSFDKTLGDVFGHHMMSSKVSQFWKTASDFSQSSAVPSSRYLNDFEELQTLGHGGFGLVVLCKNKLDGRQYAVKMILLKDKRPPVNDRILREVATLSRLQHQHVVRYYQAWFETGVVGGFADNSPSSRTAASSNFSYLDASSSDGGQENKVESTYLYIQMEYCPRTLRQMFESYGHFDKDLAWHLSRQIVEGLAHIHGQGIIHRDLTPNNVFFDARNDIKIGDFGLAKFLKLEQLDQDVEAAETVGISIDGTGQVGTYFYTAPEIEQGWPKINEKADMYSFGVVFFELWHPFETAMERHILLSNLKQKGEVPPTWVTEFPEQAALLRQLMSQSPSERPSATELLQHAFPPKMESELLDSMLRTIHNSEDTSIYDKIVKALFDAEMLRKKDHQESIERLKLDGNDTSSFIISDVETDKRDQIVEVATEMFRQHCAKHLEVIPMLISGDFPDLYSFQATPTFLKLSILFSHVPRRNNVKLMTHGGDLIELSNELRLPFARWVIATQKSSFKRYEISYVYRRSIGHSPPNRYLQGDFDIIGGATALTEAEVIKASVDILCRIFHYGSCDIHLNHADLLEAIWCWAGVKSEHRYKVAELLSLLGSLRPQSPERKSKWVVIRRQLRQELNLVEAVVNRLQTVGLRFCGVADQILPRLRGALPADKSTRKALDELSELLNFLRVWKIENDIFIDSLMPPTEIYHRNLYFQIYRRKESTPGAITEGTLLAVGGRYDYLLHHMGDSEYCIKVEMKVFQELVILYVRLALA</sequence>
<dbReference type="InterPro" id="IPR006575">
    <property type="entry name" value="RWD_dom"/>
</dbReference>
<dbReference type="Gene3D" id="3.10.110.10">
    <property type="entry name" value="Ubiquitin Conjugating Enzyme"/>
    <property type="match status" value="1"/>
</dbReference>
<dbReference type="GO" id="GO:0005829">
    <property type="term" value="C:cytosol"/>
    <property type="evidence" value="ECO:0007669"/>
    <property type="project" value="TreeGrafter"/>
</dbReference>
<dbReference type="GO" id="GO:0004694">
    <property type="term" value="F:eukaryotic translation initiation factor 2alpha kinase activity"/>
    <property type="evidence" value="ECO:0007669"/>
    <property type="project" value="TreeGrafter"/>
</dbReference>
<evidence type="ECO:0000256" key="7">
    <source>
        <dbReference type="ARBA" id="ARBA00047899"/>
    </source>
</evidence>
<feature type="domain" description="RWD" evidence="12">
    <location>
        <begin position="38"/>
        <end position="147"/>
    </location>
</feature>
<evidence type="ECO:0000256" key="8">
    <source>
        <dbReference type="ARBA" id="ARBA00048679"/>
    </source>
</evidence>
<dbReference type="FunFam" id="1.10.510.10:FF:000539">
    <property type="entry name" value="eIF-2-alpha kinase GCN2"/>
    <property type="match status" value="1"/>
</dbReference>
<protein>
    <recommendedName>
        <fullName evidence="1">non-specific serine/threonine protein kinase</fullName>
        <ecNumber evidence="1">2.7.11.1</ecNumber>
    </recommendedName>
</protein>
<dbReference type="Gene3D" id="3.30.200.20">
    <property type="entry name" value="Phosphorylase Kinase, domain 1"/>
    <property type="match status" value="1"/>
</dbReference>
<feature type="region of interest" description="Disordered" evidence="10">
    <location>
        <begin position="1"/>
        <end position="31"/>
    </location>
</feature>
<keyword evidence="6 9" id="KW-0067">ATP-binding</keyword>
<feature type="compositionally biased region" description="Basic and acidic residues" evidence="10">
    <location>
        <begin position="229"/>
        <end position="240"/>
    </location>
</feature>
<comment type="caution">
    <text evidence="13">The sequence shown here is derived from an EMBL/GenBank/DDBJ whole genome shotgun (WGS) entry which is preliminary data.</text>
</comment>
<evidence type="ECO:0000256" key="4">
    <source>
        <dbReference type="ARBA" id="ARBA00022741"/>
    </source>
</evidence>
<feature type="compositionally biased region" description="Acidic residues" evidence="10">
    <location>
        <begin position="295"/>
        <end position="307"/>
    </location>
</feature>
<keyword evidence="2 13" id="KW-0723">Serine/threonine-protein kinase</keyword>
<dbReference type="PROSITE" id="PS50908">
    <property type="entry name" value="RWD"/>
    <property type="match status" value="1"/>
</dbReference>
<feature type="compositionally biased region" description="Acidic residues" evidence="10">
    <location>
        <begin position="262"/>
        <end position="271"/>
    </location>
</feature>
<organism evidence="13 14">
    <name type="scientific">Lithospermum erythrorhizon</name>
    <name type="common">Purple gromwell</name>
    <name type="synonym">Lithospermum officinale var. erythrorhizon</name>
    <dbReference type="NCBI Taxonomy" id="34254"/>
    <lineage>
        <taxon>Eukaryota</taxon>
        <taxon>Viridiplantae</taxon>
        <taxon>Streptophyta</taxon>
        <taxon>Embryophyta</taxon>
        <taxon>Tracheophyta</taxon>
        <taxon>Spermatophyta</taxon>
        <taxon>Magnoliopsida</taxon>
        <taxon>eudicotyledons</taxon>
        <taxon>Gunneridae</taxon>
        <taxon>Pentapetalae</taxon>
        <taxon>asterids</taxon>
        <taxon>lamiids</taxon>
        <taxon>Boraginales</taxon>
        <taxon>Boraginaceae</taxon>
        <taxon>Boraginoideae</taxon>
        <taxon>Lithospermeae</taxon>
        <taxon>Lithospermum</taxon>
    </lineage>
</organism>